<dbReference type="Proteomes" id="UP000232149">
    <property type="component" value="Unassembled WGS sequence"/>
</dbReference>
<reference evidence="3 4" key="1">
    <citation type="submission" date="2017-07" db="EMBL/GenBank/DDBJ databases">
        <title>Leptospira spp. isolated from tropical soils.</title>
        <authorList>
            <person name="Thibeaux R."/>
            <person name="Iraola G."/>
            <person name="Ferres I."/>
            <person name="Bierque E."/>
            <person name="Girault D."/>
            <person name="Soupe-Gilbert M.-E."/>
            <person name="Picardeau M."/>
            <person name="Goarant C."/>
        </authorList>
    </citation>
    <scope>NUCLEOTIDE SEQUENCE [LARGE SCALE GENOMIC DNA]</scope>
    <source>
        <strain evidence="1 4">FH2-B-C1</strain>
        <strain evidence="2 3">FH2-B-D1</strain>
    </source>
</reference>
<dbReference type="AlphaFoldDB" id="A0A2M9YJ92"/>
<sequence length="111" mass="12549">MMPFWIMSLSFRKKVKEKTMNQNFRTISAGDELRKFPVTGSASDFSDISFSEAFARAVEGDCHVRIFSISDLYENLVDHVESPEDCVKIIAELGYGMSGLLKYLEEKGVVL</sequence>
<keyword evidence="3" id="KW-1185">Reference proteome</keyword>
<dbReference type="RefSeq" id="WP_100787410.1">
    <property type="nucleotide sequence ID" value="NZ_NPDV01000022.1"/>
</dbReference>
<dbReference type="EMBL" id="NPDU01000024">
    <property type="protein sequence ID" value="PJZ61876.1"/>
    <property type="molecule type" value="Genomic_DNA"/>
</dbReference>
<proteinExistence type="predicted"/>
<organism evidence="1 4">
    <name type="scientific">Leptospira adleri</name>
    <dbReference type="NCBI Taxonomy" id="2023186"/>
    <lineage>
        <taxon>Bacteria</taxon>
        <taxon>Pseudomonadati</taxon>
        <taxon>Spirochaetota</taxon>
        <taxon>Spirochaetia</taxon>
        <taxon>Leptospirales</taxon>
        <taxon>Leptospiraceae</taxon>
        <taxon>Leptospira</taxon>
    </lineage>
</organism>
<gene>
    <name evidence="2" type="ORF">CH376_10760</name>
    <name evidence="1" type="ORF">CH380_19405</name>
</gene>
<evidence type="ECO:0000313" key="4">
    <source>
        <dbReference type="Proteomes" id="UP000232188"/>
    </source>
</evidence>
<evidence type="ECO:0000313" key="1">
    <source>
        <dbReference type="EMBL" id="PJZ51615.1"/>
    </source>
</evidence>
<evidence type="ECO:0000313" key="2">
    <source>
        <dbReference type="EMBL" id="PJZ61876.1"/>
    </source>
</evidence>
<dbReference type="Proteomes" id="UP000232188">
    <property type="component" value="Unassembled WGS sequence"/>
</dbReference>
<accession>A0A2M9YJ92</accession>
<comment type="caution">
    <text evidence="1">The sequence shown here is derived from an EMBL/GenBank/DDBJ whole genome shotgun (WGS) entry which is preliminary data.</text>
</comment>
<dbReference type="EMBL" id="NPDV01000022">
    <property type="protein sequence ID" value="PJZ51615.1"/>
    <property type="molecule type" value="Genomic_DNA"/>
</dbReference>
<protein>
    <submittedName>
        <fullName evidence="1">Uncharacterized protein</fullName>
    </submittedName>
</protein>
<name>A0A2M9YJ92_9LEPT</name>
<evidence type="ECO:0000313" key="3">
    <source>
        <dbReference type="Proteomes" id="UP000232149"/>
    </source>
</evidence>